<evidence type="ECO:0000313" key="2">
    <source>
        <dbReference type="EMBL" id="MPU52943.1"/>
    </source>
</evidence>
<dbReference type="EMBL" id="VOTT01001381">
    <property type="protein sequence ID" value="MPU52943.1"/>
    <property type="molecule type" value="Genomic_DNA"/>
</dbReference>
<dbReference type="InterPro" id="IPR009061">
    <property type="entry name" value="DNA-bd_dom_put_sf"/>
</dbReference>
<dbReference type="Proteomes" id="UP000392867">
    <property type="component" value="Unassembled WGS sequence"/>
</dbReference>
<protein>
    <submittedName>
        <fullName evidence="2">MerR family transcriptional regulator</fullName>
    </submittedName>
</protein>
<evidence type="ECO:0000259" key="1">
    <source>
        <dbReference type="PROSITE" id="PS50937"/>
    </source>
</evidence>
<dbReference type="SUPFAM" id="SSF46955">
    <property type="entry name" value="Putative DNA-binding domain"/>
    <property type="match status" value="1"/>
</dbReference>
<feature type="non-terminal residue" evidence="2">
    <location>
        <position position="28"/>
    </location>
</feature>
<dbReference type="InterPro" id="IPR000551">
    <property type="entry name" value="MerR-type_HTH_dom"/>
</dbReference>
<dbReference type="GO" id="GO:0006355">
    <property type="term" value="P:regulation of DNA-templated transcription"/>
    <property type="evidence" value="ECO:0007669"/>
    <property type="project" value="InterPro"/>
</dbReference>
<dbReference type="GO" id="GO:0003677">
    <property type="term" value="F:DNA binding"/>
    <property type="evidence" value="ECO:0007669"/>
    <property type="project" value="InterPro"/>
</dbReference>
<sequence>MALYTIGEVALLCDINPVTLRAWQRRYG</sequence>
<proteinExistence type="predicted"/>
<comment type="caution">
    <text evidence="2">The sequence shown here is derived from an EMBL/GenBank/DDBJ whole genome shotgun (WGS) entry which is preliminary data.</text>
</comment>
<feature type="domain" description="HTH merR-type" evidence="1">
    <location>
        <begin position="3"/>
        <end position="28"/>
    </location>
</feature>
<dbReference type="PROSITE" id="PS50937">
    <property type="entry name" value="HTH_MERR_2"/>
    <property type="match status" value="1"/>
</dbReference>
<evidence type="ECO:0000313" key="3">
    <source>
        <dbReference type="Proteomes" id="UP000392867"/>
    </source>
</evidence>
<gene>
    <name evidence="2" type="ORF">FVB16_29705</name>
</gene>
<dbReference type="Gene3D" id="1.10.1660.10">
    <property type="match status" value="1"/>
</dbReference>
<dbReference type="AlphaFoldDB" id="A0A5N8HJH7"/>
<organism evidence="2 3">
    <name type="scientific">Escherichia coli</name>
    <dbReference type="NCBI Taxonomy" id="562"/>
    <lineage>
        <taxon>Bacteria</taxon>
        <taxon>Pseudomonadati</taxon>
        <taxon>Pseudomonadota</taxon>
        <taxon>Gammaproteobacteria</taxon>
        <taxon>Enterobacterales</taxon>
        <taxon>Enterobacteriaceae</taxon>
        <taxon>Escherichia</taxon>
    </lineage>
</organism>
<reference evidence="2 3" key="1">
    <citation type="submission" date="2019-08" db="EMBL/GenBank/DDBJ databases">
        <title>Identification of Water Treatment Resistant and Multidrug Resistant Urinary Pathogenic Escherichia coli in Wastewater.</title>
        <authorList>
            <person name="Neumann N."/>
        </authorList>
    </citation>
    <scope>NUCLEOTIDE SEQUENCE [LARGE SCALE GENOMIC DNA]</scope>
    <source>
        <strain evidence="2 3">WU2356</strain>
    </source>
</reference>
<name>A0A5N8HJH7_ECOLX</name>
<accession>A0A5N8HJH7</accession>